<proteinExistence type="predicted"/>
<protein>
    <submittedName>
        <fullName evidence="4">Helix-turn-helix domain-containing protein</fullName>
    </submittedName>
</protein>
<dbReference type="InterPro" id="IPR018060">
    <property type="entry name" value="HTH_AraC"/>
</dbReference>
<name>A0A1T5B9N6_9BACT</name>
<keyword evidence="2" id="KW-0804">Transcription</keyword>
<dbReference type="Proteomes" id="UP000190897">
    <property type="component" value="Unassembled WGS sequence"/>
</dbReference>
<dbReference type="Gene3D" id="1.10.10.60">
    <property type="entry name" value="Homeodomain-like"/>
    <property type="match status" value="1"/>
</dbReference>
<dbReference type="OrthoDB" id="773219at2"/>
<organism evidence="4 5">
    <name type="scientific">Dyadobacter psychrophilus</name>
    <dbReference type="NCBI Taxonomy" id="651661"/>
    <lineage>
        <taxon>Bacteria</taxon>
        <taxon>Pseudomonadati</taxon>
        <taxon>Bacteroidota</taxon>
        <taxon>Cytophagia</taxon>
        <taxon>Cytophagales</taxon>
        <taxon>Spirosomataceae</taxon>
        <taxon>Dyadobacter</taxon>
    </lineage>
</organism>
<gene>
    <name evidence="4" type="ORF">SAMN05660293_00130</name>
</gene>
<evidence type="ECO:0000259" key="3">
    <source>
        <dbReference type="PROSITE" id="PS01124"/>
    </source>
</evidence>
<evidence type="ECO:0000313" key="4">
    <source>
        <dbReference type="EMBL" id="SKB43593.1"/>
    </source>
</evidence>
<dbReference type="GO" id="GO:0003700">
    <property type="term" value="F:DNA-binding transcription factor activity"/>
    <property type="evidence" value="ECO:0007669"/>
    <property type="project" value="InterPro"/>
</dbReference>
<dbReference type="AlphaFoldDB" id="A0A1T5B9N6"/>
<keyword evidence="5" id="KW-1185">Reference proteome</keyword>
<dbReference type="PROSITE" id="PS01124">
    <property type="entry name" value="HTH_ARAC_FAMILY_2"/>
    <property type="match status" value="1"/>
</dbReference>
<dbReference type="EMBL" id="FUZA01000001">
    <property type="protein sequence ID" value="SKB43593.1"/>
    <property type="molecule type" value="Genomic_DNA"/>
</dbReference>
<dbReference type="SUPFAM" id="SSF46689">
    <property type="entry name" value="Homeodomain-like"/>
    <property type="match status" value="1"/>
</dbReference>
<dbReference type="STRING" id="651661.SAMN05660293_00130"/>
<evidence type="ECO:0000256" key="1">
    <source>
        <dbReference type="ARBA" id="ARBA00023015"/>
    </source>
</evidence>
<accession>A0A1T5B9N6</accession>
<dbReference type="InterPro" id="IPR009057">
    <property type="entry name" value="Homeodomain-like_sf"/>
</dbReference>
<evidence type="ECO:0000256" key="2">
    <source>
        <dbReference type="ARBA" id="ARBA00023163"/>
    </source>
</evidence>
<keyword evidence="1" id="KW-0805">Transcription regulation</keyword>
<dbReference type="GO" id="GO:0043565">
    <property type="term" value="F:sequence-specific DNA binding"/>
    <property type="evidence" value="ECO:0007669"/>
    <property type="project" value="InterPro"/>
</dbReference>
<sequence>MAFALKAITGRATHQHIYLRTVEKAKEMVRSNSLATGNVAYTLGSERPTSFNKLFKQNTGMSPAAFRKSVNSK</sequence>
<reference evidence="5" key="1">
    <citation type="submission" date="2017-02" db="EMBL/GenBank/DDBJ databases">
        <authorList>
            <person name="Varghese N."/>
            <person name="Submissions S."/>
        </authorList>
    </citation>
    <scope>NUCLEOTIDE SEQUENCE [LARGE SCALE GENOMIC DNA]</scope>
    <source>
        <strain evidence="5">DSM 22270</strain>
    </source>
</reference>
<dbReference type="RefSeq" id="WP_082212754.1">
    <property type="nucleotide sequence ID" value="NZ_FUZA01000001.1"/>
</dbReference>
<feature type="domain" description="HTH araC/xylS-type" evidence="3">
    <location>
        <begin position="1"/>
        <end position="69"/>
    </location>
</feature>
<dbReference type="Pfam" id="PF12833">
    <property type="entry name" value="HTH_18"/>
    <property type="match status" value="1"/>
</dbReference>
<evidence type="ECO:0000313" key="5">
    <source>
        <dbReference type="Proteomes" id="UP000190897"/>
    </source>
</evidence>